<feature type="transmembrane region" description="Helical" evidence="1">
    <location>
        <begin position="192"/>
        <end position="209"/>
    </location>
</feature>
<comment type="caution">
    <text evidence="2">The sequence shown here is derived from an EMBL/GenBank/DDBJ whole genome shotgun (WGS) entry which is preliminary data.</text>
</comment>
<sequence>MKMPNRLALLFQFLLICAVVYLKLRDDSVYFLTPDSHFYLEAVQNLLSGKGYVITFEGKKTFCAIWPIGYSALIATVAFLTSFSVEIASKIVNLLALAGCFWLIQRLFRDKAWFVSLGFVASSLIQLYTNTWSETVFILFVLEFCVFFSPSSRASQWQKEGSVIFATAAFLTRYTGVFLLIPLMLRRQYKAAFYFVVLMAGYLFFNFYHTGTFTGGHGFWPTEPFNQRLGRGMRGLGEELLFFAVRDWDLKNLGLSDSVKWFIYGIALLQWVLVGLIVRHVIYFLRLTKKIKINLDSMTKFILQDPFFLVAFAYLLFTISIYLTDESIESLYFRRLAPSSLLFTLGVLAWVSQQKQLFERTKWLFVAFFALSIIHSIPKIVLGI</sequence>
<feature type="transmembrane region" description="Helical" evidence="1">
    <location>
        <begin position="111"/>
        <end position="128"/>
    </location>
</feature>
<keyword evidence="1" id="KW-0812">Transmembrane</keyword>
<feature type="transmembrane region" description="Helical" evidence="1">
    <location>
        <begin position="135"/>
        <end position="151"/>
    </location>
</feature>
<feature type="transmembrane region" description="Helical" evidence="1">
    <location>
        <begin position="163"/>
        <end position="185"/>
    </location>
</feature>
<dbReference type="Proteomes" id="UP000253141">
    <property type="component" value="Unassembled WGS sequence"/>
</dbReference>
<feature type="transmembrane region" description="Helical" evidence="1">
    <location>
        <begin position="64"/>
        <end position="80"/>
    </location>
</feature>
<accession>A0A369IEG0</accession>
<protein>
    <recommendedName>
        <fullName evidence="4">Glycosyltransferase RgtA/B/C/D-like domain-containing protein</fullName>
    </recommendedName>
</protein>
<feature type="transmembrane region" description="Helical" evidence="1">
    <location>
        <begin position="363"/>
        <end position="382"/>
    </location>
</feature>
<dbReference type="AlphaFoldDB" id="A0A369IEG0"/>
<keyword evidence="3" id="KW-1185">Reference proteome</keyword>
<dbReference type="EMBL" id="QPIW01000004">
    <property type="protein sequence ID" value="RDB06655.1"/>
    <property type="molecule type" value="Genomic_DNA"/>
</dbReference>
<feature type="transmembrane region" description="Helical" evidence="1">
    <location>
        <begin position="335"/>
        <end position="351"/>
    </location>
</feature>
<feature type="transmembrane region" description="Helical" evidence="1">
    <location>
        <begin position="261"/>
        <end position="285"/>
    </location>
</feature>
<proteinExistence type="predicted"/>
<feature type="transmembrane region" description="Helical" evidence="1">
    <location>
        <begin position="306"/>
        <end position="323"/>
    </location>
</feature>
<evidence type="ECO:0000313" key="3">
    <source>
        <dbReference type="Proteomes" id="UP000253141"/>
    </source>
</evidence>
<name>A0A369IEG0_9BACT</name>
<keyword evidence="1" id="KW-1133">Transmembrane helix</keyword>
<reference evidence="2 3" key="1">
    <citation type="submission" date="2018-07" db="EMBL/GenBank/DDBJ databases">
        <title>Genome analysis of Runella aurantiaca.</title>
        <authorList>
            <person name="Yang X."/>
        </authorList>
    </citation>
    <scope>NUCLEOTIDE SEQUENCE [LARGE SCALE GENOMIC DNA]</scope>
    <source>
        <strain evidence="2 3">YX9</strain>
    </source>
</reference>
<organism evidence="2 3">
    <name type="scientific">Runella aurantiaca</name>
    <dbReference type="NCBI Taxonomy" id="2282308"/>
    <lineage>
        <taxon>Bacteria</taxon>
        <taxon>Pseudomonadati</taxon>
        <taxon>Bacteroidota</taxon>
        <taxon>Cytophagia</taxon>
        <taxon>Cytophagales</taxon>
        <taxon>Spirosomataceae</taxon>
        <taxon>Runella</taxon>
    </lineage>
</organism>
<feature type="transmembrane region" description="Helical" evidence="1">
    <location>
        <begin position="87"/>
        <end position="105"/>
    </location>
</feature>
<evidence type="ECO:0000313" key="2">
    <source>
        <dbReference type="EMBL" id="RDB06655.1"/>
    </source>
</evidence>
<evidence type="ECO:0008006" key="4">
    <source>
        <dbReference type="Google" id="ProtNLM"/>
    </source>
</evidence>
<keyword evidence="1" id="KW-0472">Membrane</keyword>
<evidence type="ECO:0000256" key="1">
    <source>
        <dbReference type="SAM" id="Phobius"/>
    </source>
</evidence>
<gene>
    <name evidence="2" type="ORF">DVG78_07910</name>
</gene>